<evidence type="ECO:0000313" key="2">
    <source>
        <dbReference type="Proteomes" id="UP001174997"/>
    </source>
</evidence>
<comment type="caution">
    <text evidence="1">The sequence shown here is derived from an EMBL/GenBank/DDBJ whole genome shotgun (WGS) entry which is preliminary data.</text>
</comment>
<protein>
    <submittedName>
        <fullName evidence="1">Uncharacterized protein</fullName>
    </submittedName>
</protein>
<sequence length="96" mass="10637">MDKVKDTMRKGFEKATKINEERMHHPCFFVMATQQLTWILRIAAPEKKHHALNTTYPAGAHQPSMVGGTDMHLNNAAHVGLTETGKTSLGQPSSKP</sequence>
<keyword evidence="2" id="KW-1185">Reference proteome</keyword>
<evidence type="ECO:0000313" key="1">
    <source>
        <dbReference type="EMBL" id="KAK0666549.1"/>
    </source>
</evidence>
<proteinExistence type="predicted"/>
<accession>A0AA39Z975</accession>
<gene>
    <name evidence="1" type="ORF">QBC41DRAFT_325572</name>
</gene>
<reference evidence="1" key="1">
    <citation type="submission" date="2023-06" db="EMBL/GenBank/DDBJ databases">
        <title>Genome-scale phylogeny and comparative genomics of the fungal order Sordariales.</title>
        <authorList>
            <consortium name="Lawrence Berkeley National Laboratory"/>
            <person name="Hensen N."/>
            <person name="Bonometti L."/>
            <person name="Westerberg I."/>
            <person name="Brannstrom I.O."/>
            <person name="Guillou S."/>
            <person name="Cros-Aarteil S."/>
            <person name="Calhoun S."/>
            <person name="Haridas S."/>
            <person name="Kuo A."/>
            <person name="Mondo S."/>
            <person name="Pangilinan J."/>
            <person name="Riley R."/>
            <person name="Labutti K."/>
            <person name="Andreopoulos B."/>
            <person name="Lipzen A."/>
            <person name="Chen C."/>
            <person name="Yanf M."/>
            <person name="Daum C."/>
            <person name="Ng V."/>
            <person name="Clum A."/>
            <person name="Steindorff A."/>
            <person name="Ohm R."/>
            <person name="Martin F."/>
            <person name="Silar P."/>
            <person name="Natvig D."/>
            <person name="Lalanne C."/>
            <person name="Gautier V."/>
            <person name="Ament-Velasquez S.L."/>
            <person name="Kruys A."/>
            <person name="Hutchinson M.I."/>
            <person name="Powell A.J."/>
            <person name="Barry K."/>
            <person name="Miller A.N."/>
            <person name="Grigoriev I.V."/>
            <person name="Debuchy R."/>
            <person name="Gladieux P."/>
            <person name="Thoren M.H."/>
            <person name="Johannesson H."/>
        </authorList>
    </citation>
    <scope>NUCLEOTIDE SEQUENCE</scope>
    <source>
        <strain evidence="1">CBS 307.81</strain>
    </source>
</reference>
<dbReference type="AlphaFoldDB" id="A0AA39Z975"/>
<dbReference type="Proteomes" id="UP001174997">
    <property type="component" value="Unassembled WGS sequence"/>
</dbReference>
<organism evidence="1 2">
    <name type="scientific">Cercophora samala</name>
    <dbReference type="NCBI Taxonomy" id="330535"/>
    <lineage>
        <taxon>Eukaryota</taxon>
        <taxon>Fungi</taxon>
        <taxon>Dikarya</taxon>
        <taxon>Ascomycota</taxon>
        <taxon>Pezizomycotina</taxon>
        <taxon>Sordariomycetes</taxon>
        <taxon>Sordariomycetidae</taxon>
        <taxon>Sordariales</taxon>
        <taxon>Lasiosphaeriaceae</taxon>
        <taxon>Cercophora</taxon>
    </lineage>
</organism>
<dbReference type="EMBL" id="JAULSY010000086">
    <property type="protein sequence ID" value="KAK0666549.1"/>
    <property type="molecule type" value="Genomic_DNA"/>
</dbReference>
<name>A0AA39Z975_9PEZI</name>